<reference evidence="1 2" key="1">
    <citation type="journal article" date="2020" name="Mol. Biol. Evol.">
        <title>Distinct Expression and Methylation Patterns for Genes with Different Fates following a Single Whole-Genome Duplication in Flowering Plants.</title>
        <authorList>
            <person name="Shi T."/>
            <person name="Rahmani R.S."/>
            <person name="Gugger P.F."/>
            <person name="Wang M."/>
            <person name="Li H."/>
            <person name="Zhang Y."/>
            <person name="Li Z."/>
            <person name="Wang Q."/>
            <person name="Van de Peer Y."/>
            <person name="Marchal K."/>
            <person name="Chen J."/>
        </authorList>
    </citation>
    <scope>NUCLEOTIDE SEQUENCE [LARGE SCALE GENOMIC DNA]</scope>
    <source>
        <tissue evidence="1">Leaf</tissue>
    </source>
</reference>
<accession>A0A822YLW6</accession>
<comment type="caution">
    <text evidence="1">The sequence shown here is derived from an EMBL/GenBank/DDBJ whole genome shotgun (WGS) entry which is preliminary data.</text>
</comment>
<keyword evidence="2" id="KW-1185">Reference proteome</keyword>
<name>A0A822YLW6_NELNU</name>
<dbReference type="EMBL" id="DUZY01000003">
    <property type="protein sequence ID" value="DAD31896.1"/>
    <property type="molecule type" value="Genomic_DNA"/>
</dbReference>
<organism evidence="1 2">
    <name type="scientific">Nelumbo nucifera</name>
    <name type="common">Sacred lotus</name>
    <dbReference type="NCBI Taxonomy" id="4432"/>
    <lineage>
        <taxon>Eukaryota</taxon>
        <taxon>Viridiplantae</taxon>
        <taxon>Streptophyta</taxon>
        <taxon>Embryophyta</taxon>
        <taxon>Tracheophyta</taxon>
        <taxon>Spermatophyta</taxon>
        <taxon>Magnoliopsida</taxon>
        <taxon>Proteales</taxon>
        <taxon>Nelumbonaceae</taxon>
        <taxon>Nelumbo</taxon>
    </lineage>
</organism>
<proteinExistence type="predicted"/>
<dbReference type="Proteomes" id="UP000607653">
    <property type="component" value="Unassembled WGS sequence"/>
</dbReference>
<evidence type="ECO:0000313" key="1">
    <source>
        <dbReference type="EMBL" id="DAD31896.1"/>
    </source>
</evidence>
<dbReference type="AlphaFoldDB" id="A0A822YLW6"/>
<sequence length="122" mass="13826">MQTDIYSSKSVMPGPLGEDLDRHFLHPQGLGVDLQQMDSMNHELHIHPFPSPFSDLEQLNSSSSSGIPFNEDTFFLCNSPTQTNQVQSLLFKLSISTIDNNMHTQIPYANRSDLDWDYVRLG</sequence>
<protein>
    <submittedName>
        <fullName evidence="1">Uncharacterized protein</fullName>
    </submittedName>
</protein>
<gene>
    <name evidence="1" type="ORF">HUJ06_010747</name>
</gene>
<evidence type="ECO:0000313" key="2">
    <source>
        <dbReference type="Proteomes" id="UP000607653"/>
    </source>
</evidence>